<evidence type="ECO:0000313" key="3">
    <source>
        <dbReference type="EMBL" id="EYB69470.1"/>
    </source>
</evidence>
<dbReference type="InterPro" id="IPR028098">
    <property type="entry name" value="Glyco_trans_4-like_N"/>
</dbReference>
<dbReference type="SUPFAM" id="SSF53756">
    <property type="entry name" value="UDP-Glycosyltransferase/glycogen phosphorylase"/>
    <property type="match status" value="1"/>
</dbReference>
<dbReference type="Gene3D" id="3.40.50.2000">
    <property type="entry name" value="Glycogen Phosphorylase B"/>
    <property type="match status" value="2"/>
</dbReference>
<accession>A0A016QTN1</accession>
<reference evidence="3 4" key="1">
    <citation type="submission" date="2014-03" db="EMBL/GenBank/DDBJ databases">
        <title>Draft genome sequence of Deinococcus phoenicis 1P10ME.</title>
        <authorList>
            <person name="Stepanov V.G."/>
            <person name="Vaishampayan P."/>
            <person name="Venkateswaran K."/>
            <person name="Fox G.E."/>
        </authorList>
    </citation>
    <scope>NUCLEOTIDE SEQUENCE [LARGE SCALE GENOMIC DNA]</scope>
    <source>
        <strain evidence="3 4">1P10ME</strain>
    </source>
</reference>
<dbReference type="AlphaFoldDB" id="A0A016QTN1"/>
<keyword evidence="3" id="KW-0808">Transferase</keyword>
<proteinExistence type="predicted"/>
<dbReference type="PATRIC" id="fig|1476583.3.peg.370"/>
<dbReference type="STRING" id="1476583.DEIPH_ctg005orf0024"/>
<organism evidence="3 4">
    <name type="scientific">Deinococcus phoenicis</name>
    <dbReference type="NCBI Taxonomy" id="1476583"/>
    <lineage>
        <taxon>Bacteria</taxon>
        <taxon>Thermotogati</taxon>
        <taxon>Deinococcota</taxon>
        <taxon>Deinococci</taxon>
        <taxon>Deinococcales</taxon>
        <taxon>Deinococcaceae</taxon>
        <taxon>Deinococcus</taxon>
    </lineage>
</organism>
<gene>
    <name evidence="3" type="ORF">DEIPH_ctg005orf0024</name>
</gene>
<dbReference type="RefSeq" id="WP_051517073.1">
    <property type="nucleotide sequence ID" value="NZ_JHAC01000005.1"/>
</dbReference>
<comment type="caution">
    <text evidence="3">The sequence shown here is derived from an EMBL/GenBank/DDBJ whole genome shotgun (WGS) entry which is preliminary data.</text>
</comment>
<name>A0A016QTN1_9DEIO</name>
<evidence type="ECO:0000313" key="4">
    <source>
        <dbReference type="Proteomes" id="UP000020492"/>
    </source>
</evidence>
<dbReference type="PANTHER" id="PTHR12526">
    <property type="entry name" value="GLYCOSYLTRANSFERASE"/>
    <property type="match status" value="1"/>
</dbReference>
<dbReference type="Pfam" id="PF13439">
    <property type="entry name" value="Glyco_transf_4"/>
    <property type="match status" value="1"/>
</dbReference>
<feature type="domain" description="Glycosyl transferase family 1" evidence="1">
    <location>
        <begin position="201"/>
        <end position="347"/>
    </location>
</feature>
<evidence type="ECO:0000259" key="1">
    <source>
        <dbReference type="Pfam" id="PF00534"/>
    </source>
</evidence>
<dbReference type="OrthoDB" id="9806653at2"/>
<dbReference type="PANTHER" id="PTHR12526:SF630">
    <property type="entry name" value="GLYCOSYLTRANSFERASE"/>
    <property type="match status" value="1"/>
</dbReference>
<dbReference type="CDD" id="cd03808">
    <property type="entry name" value="GT4_CapM-like"/>
    <property type="match status" value="1"/>
</dbReference>
<dbReference type="Pfam" id="PF00534">
    <property type="entry name" value="Glycos_transf_1"/>
    <property type="match status" value="1"/>
</dbReference>
<keyword evidence="4" id="KW-1185">Reference proteome</keyword>
<dbReference type="eggNOG" id="COG0438">
    <property type="taxonomic scope" value="Bacteria"/>
</dbReference>
<dbReference type="InterPro" id="IPR001296">
    <property type="entry name" value="Glyco_trans_1"/>
</dbReference>
<dbReference type="Proteomes" id="UP000020492">
    <property type="component" value="Unassembled WGS sequence"/>
</dbReference>
<dbReference type="EMBL" id="JHAC01000005">
    <property type="protein sequence ID" value="EYB69470.1"/>
    <property type="molecule type" value="Genomic_DNA"/>
</dbReference>
<dbReference type="GO" id="GO:0016757">
    <property type="term" value="F:glycosyltransferase activity"/>
    <property type="evidence" value="ECO:0007669"/>
    <property type="project" value="InterPro"/>
</dbReference>
<sequence length="389" mass="42690">MSEKPHIVYIITRAERGGAQMHVAELLALRDRARLTVVAGEEGFLLAEARGLGLATHVLPDLRVPLRPARDWQALRAMVRLLRQLRPDLVHLHSSKAGLLGRVAAARLGIPAVFTVHGWAFTEGVSWPRRLLTYLAERVTAPLLARAITVSEYDRQLALRLRVLPASRLVTIHNGLPEVPSGQPGAGAPSSRPPSAAPVRAIMAARFSPQKDQALLIRAVREVPDLELWLVGEGEQQPAAEALVAALGLTERVHFLGDRGDVPALLRQSELFCLSTHYEGFPISILEAMRAGLPVLASDVGGVGEAVVPEVTGLLLPRGDLPAWIQALKRLTTDAALRRQLGEAGQRRFRQQFLVEQMLDQTWEVYRDVWNRQLRGTPVPTAVTKALRP</sequence>
<protein>
    <submittedName>
        <fullName evidence="3">Glycosyl transferase, group 1 family</fullName>
    </submittedName>
</protein>
<evidence type="ECO:0000259" key="2">
    <source>
        <dbReference type="Pfam" id="PF13439"/>
    </source>
</evidence>
<feature type="domain" description="Glycosyltransferase subfamily 4-like N-terminal" evidence="2">
    <location>
        <begin position="17"/>
        <end position="176"/>
    </location>
</feature>